<organism evidence="13 14">
    <name type="scientific">Candidatus Shapirobacteria bacterium CG10_big_fil_rev_8_21_14_0_10_40_9</name>
    <dbReference type="NCBI Taxonomy" id="1974888"/>
    <lineage>
        <taxon>Bacteria</taxon>
        <taxon>Candidatus Shapironibacteriota</taxon>
    </lineage>
</organism>
<dbReference type="Proteomes" id="UP000231474">
    <property type="component" value="Unassembled WGS sequence"/>
</dbReference>
<dbReference type="PANTHER" id="PTHR46173:SF1">
    <property type="entry name" value="CCA TRNA NUCLEOTIDYLTRANSFERASE 1, MITOCHONDRIAL"/>
    <property type="match status" value="1"/>
</dbReference>
<dbReference type="CDD" id="cd05398">
    <property type="entry name" value="NT_ClassII-CCAase"/>
    <property type="match status" value="1"/>
</dbReference>
<evidence type="ECO:0000256" key="5">
    <source>
        <dbReference type="ARBA" id="ARBA00022723"/>
    </source>
</evidence>
<keyword evidence="5" id="KW-0479">Metal-binding</keyword>
<evidence type="ECO:0000313" key="14">
    <source>
        <dbReference type="Proteomes" id="UP000231474"/>
    </source>
</evidence>
<evidence type="ECO:0000259" key="10">
    <source>
        <dbReference type="Pfam" id="PF01743"/>
    </source>
</evidence>
<dbReference type="Gene3D" id="1.10.3090.10">
    <property type="entry name" value="cca-adding enzyme, domain 2"/>
    <property type="match status" value="1"/>
</dbReference>
<dbReference type="Pfam" id="PF13735">
    <property type="entry name" value="tRNA_NucTran2_2"/>
    <property type="match status" value="1"/>
</dbReference>
<dbReference type="EMBL" id="PFEK01000003">
    <property type="protein sequence ID" value="PJE67848.1"/>
    <property type="molecule type" value="Genomic_DNA"/>
</dbReference>
<keyword evidence="4" id="KW-0548">Nucleotidyltransferase</keyword>
<dbReference type="NCBIfam" id="TIGR00277">
    <property type="entry name" value="HDIG"/>
    <property type="match status" value="1"/>
</dbReference>
<dbReference type="InterPro" id="IPR006675">
    <property type="entry name" value="HDIG_dom"/>
</dbReference>
<dbReference type="GO" id="GO:0016779">
    <property type="term" value="F:nucleotidyltransferase activity"/>
    <property type="evidence" value="ECO:0007669"/>
    <property type="project" value="UniProtKB-KW"/>
</dbReference>
<evidence type="ECO:0008006" key="15">
    <source>
        <dbReference type="Google" id="ProtNLM"/>
    </source>
</evidence>
<dbReference type="InterPro" id="IPR032810">
    <property type="entry name" value="CCA-adding_enz_C"/>
</dbReference>
<dbReference type="InterPro" id="IPR032828">
    <property type="entry name" value="PolyA_RNA-bd"/>
</dbReference>
<dbReference type="AlphaFoldDB" id="A0A2M8L4Q6"/>
<reference evidence="14" key="1">
    <citation type="submission" date="2017-09" db="EMBL/GenBank/DDBJ databases">
        <title>Depth-based differentiation of microbial function through sediment-hosted aquifers and enrichment of novel symbionts in the deep terrestrial subsurface.</title>
        <authorList>
            <person name="Probst A.J."/>
            <person name="Ladd B."/>
            <person name="Jarett J.K."/>
            <person name="Geller-Mcgrath D.E."/>
            <person name="Sieber C.M.K."/>
            <person name="Emerson J.B."/>
            <person name="Anantharaman K."/>
            <person name="Thomas B.C."/>
            <person name="Malmstrom R."/>
            <person name="Stieglmeier M."/>
            <person name="Klingl A."/>
            <person name="Woyke T."/>
            <person name="Ryan C.M."/>
            <person name="Banfield J.F."/>
        </authorList>
    </citation>
    <scope>NUCLEOTIDE SEQUENCE [LARGE SCALE GENOMIC DNA]</scope>
</reference>
<dbReference type="InterPro" id="IPR050264">
    <property type="entry name" value="Bact_CCA-adding_enz_type3_sf"/>
</dbReference>
<keyword evidence="3" id="KW-0819">tRNA processing</keyword>
<dbReference type="SUPFAM" id="SSF81891">
    <property type="entry name" value="Poly A polymerase C-terminal region-like"/>
    <property type="match status" value="1"/>
</dbReference>
<evidence type="ECO:0000259" key="12">
    <source>
        <dbReference type="Pfam" id="PF13735"/>
    </source>
</evidence>
<dbReference type="SUPFAM" id="SSF81301">
    <property type="entry name" value="Nucleotidyltransferase"/>
    <property type="match status" value="1"/>
</dbReference>
<protein>
    <recommendedName>
        <fullName evidence="15">HD domain-containing protein</fullName>
    </recommendedName>
</protein>
<comment type="caution">
    <text evidence="13">The sequence shown here is derived from an EMBL/GenBank/DDBJ whole genome shotgun (WGS) entry which is preliminary data.</text>
</comment>
<proteinExistence type="inferred from homology"/>
<evidence type="ECO:0000256" key="4">
    <source>
        <dbReference type="ARBA" id="ARBA00022695"/>
    </source>
</evidence>
<keyword evidence="2 9" id="KW-0808">Transferase</keyword>
<dbReference type="InterPro" id="IPR002646">
    <property type="entry name" value="PolA_pol_head_dom"/>
</dbReference>
<evidence type="ECO:0000256" key="9">
    <source>
        <dbReference type="RuleBase" id="RU003953"/>
    </source>
</evidence>
<dbReference type="InterPro" id="IPR003607">
    <property type="entry name" value="HD/PDEase_dom"/>
</dbReference>
<dbReference type="PANTHER" id="PTHR46173">
    <property type="entry name" value="CCA TRNA NUCLEOTIDYLTRANSFERASE 1, MITOCHONDRIAL"/>
    <property type="match status" value="1"/>
</dbReference>
<gene>
    <name evidence="13" type="ORF">COU95_00080</name>
</gene>
<evidence type="ECO:0000256" key="1">
    <source>
        <dbReference type="ARBA" id="ARBA00001946"/>
    </source>
</evidence>
<evidence type="ECO:0000259" key="11">
    <source>
        <dbReference type="Pfam" id="PF12627"/>
    </source>
</evidence>
<dbReference type="GO" id="GO:0000049">
    <property type="term" value="F:tRNA binding"/>
    <property type="evidence" value="ECO:0007669"/>
    <property type="project" value="TreeGrafter"/>
</dbReference>
<evidence type="ECO:0000256" key="7">
    <source>
        <dbReference type="ARBA" id="ARBA00022842"/>
    </source>
</evidence>
<keyword evidence="6" id="KW-0547">Nucleotide-binding</keyword>
<feature type="domain" description="Poly A polymerase head" evidence="10">
    <location>
        <begin position="23"/>
        <end position="146"/>
    </location>
</feature>
<dbReference type="Pfam" id="PF12627">
    <property type="entry name" value="PolyA_pol_RNAbd"/>
    <property type="match status" value="1"/>
</dbReference>
<dbReference type="Gene3D" id="3.30.460.10">
    <property type="entry name" value="Beta Polymerase, domain 2"/>
    <property type="match status" value="1"/>
</dbReference>
<dbReference type="Gene3D" id="1.10.246.80">
    <property type="match status" value="1"/>
</dbReference>
<accession>A0A2M8L4Q6</accession>
<dbReference type="CDD" id="cd00077">
    <property type="entry name" value="HDc"/>
    <property type="match status" value="1"/>
</dbReference>
<dbReference type="GO" id="GO:0008033">
    <property type="term" value="P:tRNA processing"/>
    <property type="evidence" value="ECO:0007669"/>
    <property type="project" value="UniProtKB-KW"/>
</dbReference>
<feature type="domain" description="tRNA nucleotidyltransferase/poly(A) polymerase RNA and SrmB- binding" evidence="11">
    <location>
        <begin position="173"/>
        <end position="232"/>
    </location>
</feature>
<evidence type="ECO:0000256" key="3">
    <source>
        <dbReference type="ARBA" id="ARBA00022694"/>
    </source>
</evidence>
<dbReference type="GO" id="GO:0046872">
    <property type="term" value="F:metal ion binding"/>
    <property type="evidence" value="ECO:0007669"/>
    <property type="project" value="UniProtKB-KW"/>
</dbReference>
<feature type="domain" description="CCA-adding enzyme C-terminal" evidence="12">
    <location>
        <begin position="308"/>
        <end position="437"/>
    </location>
</feature>
<comment type="cofactor">
    <cofactor evidence="1">
        <name>Mg(2+)</name>
        <dbReference type="ChEBI" id="CHEBI:18420"/>
    </cofactor>
</comment>
<keyword evidence="8 9" id="KW-0694">RNA-binding</keyword>
<sequence length="447" mass="50977">MNLELPEFVLKILEKFEKAKFEIYIVGGSVRDLLLDREIIDWDFTTNATPNQILEIFPKGFYDNKFGTVGISHPSSPEPYEITTFRKEIGYTDRRHPDKVIWGKSLKEDLARRDFTINAMALQGKTPSELIDPFNGQKDLKAKIIRAVGDPNKRFSEDALRMMRAIRLATELGFTIEQKTFQAIQDNATLINQIAKERVKDELFKILKSDFPADGFTLLLSSGLLEQIMPELLKGYGMTQAKHHIYDVWTHSLLSLKNCPSKDPLIRLATLLHDVGKPVVAKGEGEKRTFYNHEVVGASIAGNTADRLRFSKKEKEKLVTLIRWHQFTCDERQTDSAIRRFIRNVGKENLKDMLDLRVGDRLGGGARETSWRLEKFKKRLVEVQKQPFSVTDLKVDGNDVMKILKIGSGPTVGKILETLFAEVVEDKTKNKREFLLKRIGELGKSLG</sequence>
<comment type="similarity">
    <text evidence="9">Belongs to the tRNA nucleotidyltransferase/poly(A) polymerase family.</text>
</comment>
<evidence type="ECO:0000256" key="2">
    <source>
        <dbReference type="ARBA" id="ARBA00022679"/>
    </source>
</evidence>
<evidence type="ECO:0000256" key="8">
    <source>
        <dbReference type="ARBA" id="ARBA00022884"/>
    </source>
</evidence>
<dbReference type="InterPro" id="IPR043519">
    <property type="entry name" value="NT_sf"/>
</dbReference>
<evidence type="ECO:0000256" key="6">
    <source>
        <dbReference type="ARBA" id="ARBA00022741"/>
    </source>
</evidence>
<name>A0A2M8L4Q6_9BACT</name>
<evidence type="ECO:0000313" key="13">
    <source>
        <dbReference type="EMBL" id="PJE67848.1"/>
    </source>
</evidence>
<dbReference type="GO" id="GO:0000166">
    <property type="term" value="F:nucleotide binding"/>
    <property type="evidence" value="ECO:0007669"/>
    <property type="project" value="UniProtKB-KW"/>
</dbReference>
<keyword evidence="7" id="KW-0460">Magnesium</keyword>
<dbReference type="Pfam" id="PF01743">
    <property type="entry name" value="PolyA_pol"/>
    <property type="match status" value="1"/>
</dbReference>